<dbReference type="AlphaFoldDB" id="A0A0F9C1H5"/>
<gene>
    <name evidence="2" type="ORF">LCGC14_2663440</name>
</gene>
<dbReference type="InterPro" id="IPR010766">
    <property type="entry name" value="DRTGG"/>
</dbReference>
<organism evidence="2">
    <name type="scientific">marine sediment metagenome</name>
    <dbReference type="NCBI Taxonomy" id="412755"/>
    <lineage>
        <taxon>unclassified sequences</taxon>
        <taxon>metagenomes</taxon>
        <taxon>ecological metagenomes</taxon>
    </lineage>
</organism>
<dbReference type="Gene3D" id="3.40.1390.20">
    <property type="entry name" value="HprK N-terminal domain-like"/>
    <property type="match status" value="1"/>
</dbReference>
<dbReference type="Pfam" id="PF07085">
    <property type="entry name" value="DRTGG"/>
    <property type="match status" value="1"/>
</dbReference>
<accession>A0A0F9C1H5</accession>
<dbReference type="InterPro" id="IPR027417">
    <property type="entry name" value="P-loop_NTPase"/>
</dbReference>
<protein>
    <recommendedName>
        <fullName evidence="1">DRTGG domain-containing protein</fullName>
    </recommendedName>
</protein>
<proteinExistence type="predicted"/>
<sequence>MPPLLIAAPESLSGKTTAAVALGQRLKDTGRTVALLRLTGGDHAADDARLFAGLAFNISHRAEPVQAAAVAVADEDITLIEAPAGDPRQAAERLSAKTVVVVAYADPLPADIPSFCEAMGDSCAGVIITRVPSRRLEATRAGAEGIGVRIVALVPEDRLLAAPSLGAIAEALEAETSSLNSARDNIIDRPVISSISVDPAQGYFADYNPNAVIVRGDKPDQQLGALNAGVPCLIITGGLPLLSYVEDRAQEEEIPLLKTRYDTVATVERLEPLYGATPFSGQAKVERIVQLTSDLDLSSLA</sequence>
<feature type="domain" description="DRTGG" evidence="1">
    <location>
        <begin position="168"/>
        <end position="271"/>
    </location>
</feature>
<name>A0A0F9C1H5_9ZZZZ</name>
<reference evidence="2" key="1">
    <citation type="journal article" date="2015" name="Nature">
        <title>Complex archaea that bridge the gap between prokaryotes and eukaryotes.</title>
        <authorList>
            <person name="Spang A."/>
            <person name="Saw J.H."/>
            <person name="Jorgensen S.L."/>
            <person name="Zaremba-Niedzwiedzka K."/>
            <person name="Martijn J."/>
            <person name="Lind A.E."/>
            <person name="van Eijk R."/>
            <person name="Schleper C."/>
            <person name="Guy L."/>
            <person name="Ettema T.J."/>
        </authorList>
    </citation>
    <scope>NUCLEOTIDE SEQUENCE</scope>
</reference>
<dbReference type="InterPro" id="IPR028979">
    <property type="entry name" value="Ser_kin/Pase_Hpr-like_N_sf"/>
</dbReference>
<dbReference type="SUPFAM" id="SSF52540">
    <property type="entry name" value="P-loop containing nucleoside triphosphate hydrolases"/>
    <property type="match status" value="1"/>
</dbReference>
<evidence type="ECO:0000313" key="2">
    <source>
        <dbReference type="EMBL" id="KKK96369.1"/>
    </source>
</evidence>
<evidence type="ECO:0000259" key="1">
    <source>
        <dbReference type="Pfam" id="PF07085"/>
    </source>
</evidence>
<comment type="caution">
    <text evidence="2">The sequence shown here is derived from an EMBL/GenBank/DDBJ whole genome shotgun (WGS) entry which is preliminary data.</text>
</comment>
<dbReference type="EMBL" id="LAZR01046516">
    <property type="protein sequence ID" value="KKK96369.1"/>
    <property type="molecule type" value="Genomic_DNA"/>
</dbReference>
<dbReference type="SUPFAM" id="SSF75138">
    <property type="entry name" value="HprK N-terminal domain-like"/>
    <property type="match status" value="1"/>
</dbReference>